<proteinExistence type="predicted"/>
<dbReference type="Proteomes" id="UP000232615">
    <property type="component" value="Segment"/>
</dbReference>
<evidence type="ECO:0000313" key="1">
    <source>
        <dbReference type="EMBL" id="AHC54779.1"/>
    </source>
</evidence>
<sequence>MKVGQVFCIPHLKKAVYVGQTENEEFVFYGEDGVFHILQDVPSGNILDVDYGLEKRLKKTKKFLKYLFFR</sequence>
<keyword evidence="2" id="KW-1185">Reference proteome</keyword>
<reference evidence="1 2" key="1">
    <citation type="journal article" date="2014" name="Arch. Virol.">
        <title>Complete genome sequence of Tunisvirus, a new member of the proposed family Marseilleviridae.</title>
        <authorList>
            <person name="Aherfi S."/>
            <person name="Boughalmi M."/>
            <person name="Pagnier I."/>
            <person name="Fournous G."/>
            <person name="La Scola B."/>
            <person name="Raoult D."/>
            <person name="Colson P."/>
        </authorList>
    </citation>
    <scope>NUCLEOTIDE SEQUENCE [LARGE SCALE GENOMIC DNA]</scope>
    <source>
        <strain evidence="1 2">U484</strain>
    </source>
</reference>
<accession>V9SFW8</accession>
<organism evidence="1 2">
    <name type="scientific">Tunisvirus fontaine2</name>
    <dbReference type="NCBI Taxonomy" id="1421067"/>
    <lineage>
        <taxon>Viruses</taxon>
        <taxon>Varidnaviria</taxon>
        <taxon>Bamfordvirae</taxon>
        <taxon>Nucleocytoviricota</taxon>
        <taxon>Megaviricetes</taxon>
        <taxon>Pimascovirales</taxon>
        <taxon>Pimascovirales incertae sedis</taxon>
        <taxon>Marseilleviridae</taxon>
        <taxon>Losannavirus</taxon>
        <taxon>Losannavirus tunisense</taxon>
    </lineage>
</organism>
<protein>
    <submittedName>
        <fullName evidence="1">Uncharacterized protein</fullName>
    </submittedName>
</protein>
<gene>
    <name evidence="1" type="ORF">TNS_ORF61</name>
</gene>
<evidence type="ECO:0000313" key="2">
    <source>
        <dbReference type="Proteomes" id="UP000232615"/>
    </source>
</evidence>
<name>V9SFW8_9VIRU</name>
<dbReference type="EMBL" id="KF483846">
    <property type="protein sequence ID" value="AHC54779.1"/>
    <property type="molecule type" value="Genomic_DNA"/>
</dbReference>